<protein>
    <recommendedName>
        <fullName evidence="3">F-box domain-containing protein</fullName>
    </recommendedName>
</protein>
<keyword evidence="2" id="KW-1185">Reference proteome</keyword>
<dbReference type="Gene3D" id="3.80.10.10">
    <property type="entry name" value="Ribonuclease Inhibitor"/>
    <property type="match status" value="1"/>
</dbReference>
<comment type="caution">
    <text evidence="1">The sequence shown here is derived from an EMBL/GenBank/DDBJ whole genome shotgun (WGS) entry which is preliminary data.</text>
</comment>
<evidence type="ECO:0000313" key="2">
    <source>
        <dbReference type="Proteomes" id="UP001383192"/>
    </source>
</evidence>
<accession>A0AAW0CV40</accession>
<reference evidence="1 2" key="1">
    <citation type="submission" date="2024-01" db="EMBL/GenBank/DDBJ databases">
        <title>A draft genome for a cacao thread blight-causing isolate of Paramarasmius palmivorus.</title>
        <authorList>
            <person name="Baruah I.K."/>
            <person name="Bukari Y."/>
            <person name="Amoako-Attah I."/>
            <person name="Meinhardt L.W."/>
            <person name="Bailey B.A."/>
            <person name="Cohen S.P."/>
        </authorList>
    </citation>
    <scope>NUCLEOTIDE SEQUENCE [LARGE SCALE GENOMIC DNA]</scope>
    <source>
        <strain evidence="1 2">GH-12</strain>
    </source>
</reference>
<dbReference type="InterPro" id="IPR032675">
    <property type="entry name" value="LRR_dom_sf"/>
</dbReference>
<dbReference type="Proteomes" id="UP001383192">
    <property type="component" value="Unassembled WGS sequence"/>
</dbReference>
<dbReference type="EMBL" id="JAYKXP010000027">
    <property type="protein sequence ID" value="KAK7043953.1"/>
    <property type="molecule type" value="Genomic_DNA"/>
</dbReference>
<sequence length="460" mass="52444">MSTQTQAESILPQELWDIIVKAFCGDIKVLKRLSLVCKALSTTTRQHLFRRITIHGDAAGEPHVYDSRSPGPRGIKLDEFVRLCEHPLSTWSPRVIKKLKFWPCLWRDSYTRFLLQAISAPCEYSASPAWHDPIASKLDIARTKKILRSLTALELHFAYFGGSHTSPAQFLPTTFPSLRCLALNDLSTVSIQEVWDIFLSYPLLEEFGWSGGSVYDDLQAPLQLNGQQLPKLHSFSFSGGRQITLRRLMPVFSRLPMTKLRTYSICPLWDADLPEVSTLLKSAGLGGPNQQQWTLDLSSLDEYPDRHTSTSIVQHICLTQNPRISQITFSSWILLPEILRRYTTLSRRNNIKSIILPDFRVCSDSERRLSNGHPPLKEIDEILDHDVFLPLEALHFHARRFPGSLAKILDSVGPPADEKVRSARWGVYESMLVDIEERQVPRAIQKGIWKLHTTGKEWED</sequence>
<evidence type="ECO:0000313" key="1">
    <source>
        <dbReference type="EMBL" id="KAK7043953.1"/>
    </source>
</evidence>
<evidence type="ECO:0008006" key="3">
    <source>
        <dbReference type="Google" id="ProtNLM"/>
    </source>
</evidence>
<organism evidence="1 2">
    <name type="scientific">Paramarasmius palmivorus</name>
    <dbReference type="NCBI Taxonomy" id="297713"/>
    <lineage>
        <taxon>Eukaryota</taxon>
        <taxon>Fungi</taxon>
        <taxon>Dikarya</taxon>
        <taxon>Basidiomycota</taxon>
        <taxon>Agaricomycotina</taxon>
        <taxon>Agaricomycetes</taxon>
        <taxon>Agaricomycetidae</taxon>
        <taxon>Agaricales</taxon>
        <taxon>Marasmiineae</taxon>
        <taxon>Marasmiaceae</taxon>
        <taxon>Paramarasmius</taxon>
    </lineage>
</organism>
<dbReference type="AlphaFoldDB" id="A0AAW0CV40"/>
<gene>
    <name evidence="1" type="ORF">VNI00_008121</name>
</gene>
<proteinExistence type="predicted"/>
<name>A0AAW0CV40_9AGAR</name>